<dbReference type="AlphaFoldDB" id="A0A5B7CPW5"/>
<sequence length="67" mass="7286">MRLSPWKATARERGTRREEASFTATTTTATAATSSAITHRCESALSIPSVPDKTPHALRLALLDMMN</sequence>
<evidence type="ECO:0000256" key="1">
    <source>
        <dbReference type="SAM" id="MobiDB-lite"/>
    </source>
</evidence>
<dbReference type="Proteomes" id="UP000324222">
    <property type="component" value="Unassembled WGS sequence"/>
</dbReference>
<feature type="compositionally biased region" description="Basic and acidic residues" evidence="1">
    <location>
        <begin position="9"/>
        <end position="20"/>
    </location>
</feature>
<name>A0A5B7CPW5_PORTR</name>
<accession>A0A5B7CPW5</accession>
<protein>
    <submittedName>
        <fullName evidence="2">Uncharacterized protein</fullName>
    </submittedName>
</protein>
<organism evidence="2 3">
    <name type="scientific">Portunus trituberculatus</name>
    <name type="common">Swimming crab</name>
    <name type="synonym">Neptunus trituberculatus</name>
    <dbReference type="NCBI Taxonomy" id="210409"/>
    <lineage>
        <taxon>Eukaryota</taxon>
        <taxon>Metazoa</taxon>
        <taxon>Ecdysozoa</taxon>
        <taxon>Arthropoda</taxon>
        <taxon>Crustacea</taxon>
        <taxon>Multicrustacea</taxon>
        <taxon>Malacostraca</taxon>
        <taxon>Eumalacostraca</taxon>
        <taxon>Eucarida</taxon>
        <taxon>Decapoda</taxon>
        <taxon>Pleocyemata</taxon>
        <taxon>Brachyura</taxon>
        <taxon>Eubrachyura</taxon>
        <taxon>Portunoidea</taxon>
        <taxon>Portunidae</taxon>
        <taxon>Portuninae</taxon>
        <taxon>Portunus</taxon>
    </lineage>
</organism>
<evidence type="ECO:0000313" key="3">
    <source>
        <dbReference type="Proteomes" id="UP000324222"/>
    </source>
</evidence>
<comment type="caution">
    <text evidence="2">The sequence shown here is derived from an EMBL/GenBank/DDBJ whole genome shotgun (WGS) entry which is preliminary data.</text>
</comment>
<reference evidence="2 3" key="1">
    <citation type="submission" date="2019-05" db="EMBL/GenBank/DDBJ databases">
        <title>Another draft genome of Portunus trituberculatus and its Hox gene families provides insights of decapod evolution.</title>
        <authorList>
            <person name="Jeong J.-H."/>
            <person name="Song I."/>
            <person name="Kim S."/>
            <person name="Choi T."/>
            <person name="Kim D."/>
            <person name="Ryu S."/>
            <person name="Kim W."/>
        </authorList>
    </citation>
    <scope>NUCLEOTIDE SEQUENCE [LARGE SCALE GENOMIC DNA]</scope>
    <source>
        <tissue evidence="2">Muscle</tissue>
    </source>
</reference>
<gene>
    <name evidence="2" type="ORF">E2C01_003019</name>
</gene>
<feature type="region of interest" description="Disordered" evidence="1">
    <location>
        <begin position="1"/>
        <end position="37"/>
    </location>
</feature>
<feature type="compositionally biased region" description="Low complexity" evidence="1">
    <location>
        <begin position="21"/>
        <end position="37"/>
    </location>
</feature>
<proteinExistence type="predicted"/>
<evidence type="ECO:0000313" key="2">
    <source>
        <dbReference type="EMBL" id="MPC10386.1"/>
    </source>
</evidence>
<keyword evidence="3" id="KW-1185">Reference proteome</keyword>
<dbReference type="EMBL" id="VSRR010000115">
    <property type="protein sequence ID" value="MPC10386.1"/>
    <property type="molecule type" value="Genomic_DNA"/>
</dbReference>